<gene>
    <name evidence="7" type="ORF">AVEN_204946_1</name>
</gene>
<feature type="domain" description="DNA helicase Pif1-like DEAD-box helicase" evidence="3">
    <location>
        <begin position="1189"/>
        <end position="1402"/>
    </location>
</feature>
<dbReference type="GO" id="GO:0005524">
    <property type="term" value="F:ATP binding"/>
    <property type="evidence" value="ECO:0007669"/>
    <property type="project" value="UniProtKB-KW"/>
</dbReference>
<keyword evidence="1" id="KW-0227">DNA damage</keyword>
<feature type="compositionally biased region" description="Polar residues" evidence="2">
    <location>
        <begin position="199"/>
        <end position="208"/>
    </location>
</feature>
<dbReference type="InterPro" id="IPR025476">
    <property type="entry name" value="Helitron_helicase-like"/>
</dbReference>
<name>A0A4Y2LMK9_ARAVE</name>
<dbReference type="OrthoDB" id="6422725at2759"/>
<dbReference type="InterPro" id="IPR048998">
    <property type="entry name" value="STPR"/>
</dbReference>
<feature type="domain" description="STPR" evidence="5">
    <location>
        <begin position="169"/>
        <end position="241"/>
    </location>
</feature>
<comment type="cofactor">
    <cofactor evidence="1">
        <name>Mg(2+)</name>
        <dbReference type="ChEBI" id="CHEBI:18420"/>
    </cofactor>
</comment>
<keyword evidence="8" id="KW-1185">Reference proteome</keyword>
<dbReference type="Pfam" id="PF14214">
    <property type="entry name" value="Helitron_like_N"/>
    <property type="match status" value="1"/>
</dbReference>
<dbReference type="Proteomes" id="UP000499080">
    <property type="component" value="Unassembled WGS sequence"/>
</dbReference>
<feature type="compositionally biased region" description="Basic and acidic residues" evidence="2">
    <location>
        <begin position="140"/>
        <end position="150"/>
    </location>
</feature>
<dbReference type="GO" id="GO:0000723">
    <property type="term" value="P:telomere maintenance"/>
    <property type="evidence" value="ECO:0007669"/>
    <property type="project" value="InterPro"/>
</dbReference>
<feature type="compositionally biased region" description="Basic and acidic residues" evidence="2">
    <location>
        <begin position="186"/>
        <end position="196"/>
    </location>
</feature>
<evidence type="ECO:0000259" key="6">
    <source>
        <dbReference type="Pfam" id="PF21530"/>
    </source>
</evidence>
<dbReference type="InterPro" id="IPR027417">
    <property type="entry name" value="P-loop_NTPase"/>
</dbReference>
<dbReference type="PANTHER" id="PTHR10492">
    <property type="match status" value="1"/>
</dbReference>
<feature type="compositionally biased region" description="Basic and acidic residues" evidence="2">
    <location>
        <begin position="71"/>
        <end position="86"/>
    </location>
</feature>
<feature type="compositionally biased region" description="Polar residues" evidence="2">
    <location>
        <begin position="130"/>
        <end position="139"/>
    </location>
</feature>
<dbReference type="PANTHER" id="PTHR10492:SF57">
    <property type="entry name" value="ATP-DEPENDENT DNA HELICASE"/>
    <property type="match status" value="1"/>
</dbReference>
<dbReference type="Gene3D" id="3.40.50.300">
    <property type="entry name" value="P-loop containing nucleotide triphosphate hydrolases"/>
    <property type="match status" value="1"/>
</dbReference>
<feature type="compositionally biased region" description="Basic and acidic residues" evidence="2">
    <location>
        <begin position="230"/>
        <end position="253"/>
    </location>
</feature>
<dbReference type="Pfam" id="PF21107">
    <property type="entry name" value="STPRs"/>
    <property type="match status" value="2"/>
</dbReference>
<dbReference type="GO" id="GO:0016887">
    <property type="term" value="F:ATP hydrolysis activity"/>
    <property type="evidence" value="ECO:0007669"/>
    <property type="project" value="RHEA"/>
</dbReference>
<protein>
    <recommendedName>
        <fullName evidence="1">ATP-dependent DNA helicase</fullName>
        <ecNumber evidence="1">5.6.2.3</ecNumber>
    </recommendedName>
</protein>
<accession>A0A4Y2LMK9</accession>
<feature type="domain" description="STPR" evidence="5">
    <location>
        <begin position="54"/>
        <end position="126"/>
    </location>
</feature>
<dbReference type="Pfam" id="PF21530">
    <property type="entry name" value="Pif1_2B_dom"/>
    <property type="match status" value="1"/>
</dbReference>
<evidence type="ECO:0000313" key="7">
    <source>
        <dbReference type="EMBL" id="GBN15862.1"/>
    </source>
</evidence>
<dbReference type="EMBL" id="BGPR01006072">
    <property type="protein sequence ID" value="GBN15862.1"/>
    <property type="molecule type" value="Genomic_DNA"/>
</dbReference>
<organism evidence="7 8">
    <name type="scientific">Araneus ventricosus</name>
    <name type="common">Orbweaver spider</name>
    <name type="synonym">Epeira ventricosa</name>
    <dbReference type="NCBI Taxonomy" id="182803"/>
    <lineage>
        <taxon>Eukaryota</taxon>
        <taxon>Metazoa</taxon>
        <taxon>Ecdysozoa</taxon>
        <taxon>Arthropoda</taxon>
        <taxon>Chelicerata</taxon>
        <taxon>Arachnida</taxon>
        <taxon>Araneae</taxon>
        <taxon>Araneomorphae</taxon>
        <taxon>Entelegynae</taxon>
        <taxon>Araneoidea</taxon>
        <taxon>Araneidae</taxon>
        <taxon>Araneus</taxon>
    </lineage>
</organism>
<dbReference type="GO" id="GO:0006310">
    <property type="term" value="P:DNA recombination"/>
    <property type="evidence" value="ECO:0007669"/>
    <property type="project" value="UniProtKB-KW"/>
</dbReference>
<comment type="caution">
    <text evidence="7">The sequence shown here is derived from an EMBL/GenBank/DDBJ whole genome shotgun (WGS) entry which is preliminary data.</text>
</comment>
<dbReference type="EC" id="5.6.2.3" evidence="1"/>
<feature type="compositionally biased region" description="Basic and acidic residues" evidence="2">
    <location>
        <begin position="94"/>
        <end position="109"/>
    </location>
</feature>
<dbReference type="GO" id="GO:0043139">
    <property type="term" value="F:5'-3' DNA helicase activity"/>
    <property type="evidence" value="ECO:0007669"/>
    <property type="project" value="UniProtKB-EC"/>
</dbReference>
<comment type="similarity">
    <text evidence="1">Belongs to the helicase family.</text>
</comment>
<evidence type="ECO:0000256" key="1">
    <source>
        <dbReference type="RuleBase" id="RU363044"/>
    </source>
</evidence>
<reference evidence="7 8" key="1">
    <citation type="journal article" date="2019" name="Sci. Rep.">
        <title>Orb-weaving spider Araneus ventricosus genome elucidates the spidroin gene catalogue.</title>
        <authorList>
            <person name="Kono N."/>
            <person name="Nakamura H."/>
            <person name="Ohtoshi R."/>
            <person name="Moran D.A.P."/>
            <person name="Shinohara A."/>
            <person name="Yoshida Y."/>
            <person name="Fujiwara M."/>
            <person name="Mori M."/>
            <person name="Tomita M."/>
            <person name="Arakawa K."/>
        </authorList>
    </citation>
    <scope>NUCLEOTIDE SEQUENCE [LARGE SCALE GENOMIC DNA]</scope>
</reference>
<comment type="catalytic activity">
    <reaction evidence="1">
        <text>ATP + H2O = ADP + phosphate + H(+)</text>
        <dbReference type="Rhea" id="RHEA:13065"/>
        <dbReference type="ChEBI" id="CHEBI:15377"/>
        <dbReference type="ChEBI" id="CHEBI:15378"/>
        <dbReference type="ChEBI" id="CHEBI:30616"/>
        <dbReference type="ChEBI" id="CHEBI:43474"/>
        <dbReference type="ChEBI" id="CHEBI:456216"/>
        <dbReference type="EC" id="5.6.2.3"/>
    </reaction>
</comment>
<dbReference type="InterPro" id="IPR049163">
    <property type="entry name" value="Pif1-like_2B_dom"/>
</dbReference>
<feature type="region of interest" description="Disordered" evidence="2">
    <location>
        <begin position="1"/>
        <end position="253"/>
    </location>
</feature>
<keyword evidence="1" id="KW-0347">Helicase</keyword>
<keyword evidence="1" id="KW-0378">Hydrolase</keyword>
<keyword evidence="1" id="KW-0234">DNA repair</keyword>
<feature type="compositionally biased region" description="Basic and acidic residues" evidence="2">
    <location>
        <begin position="117"/>
        <end position="127"/>
    </location>
</feature>
<evidence type="ECO:0000313" key="8">
    <source>
        <dbReference type="Proteomes" id="UP000499080"/>
    </source>
</evidence>
<evidence type="ECO:0000259" key="3">
    <source>
        <dbReference type="Pfam" id="PF05970"/>
    </source>
</evidence>
<feature type="compositionally biased region" description="Basic and acidic residues" evidence="2">
    <location>
        <begin position="209"/>
        <end position="219"/>
    </location>
</feature>
<dbReference type="GO" id="GO:0006281">
    <property type="term" value="P:DNA repair"/>
    <property type="evidence" value="ECO:0007669"/>
    <property type="project" value="UniProtKB-KW"/>
</dbReference>
<dbReference type="InterPro" id="IPR010285">
    <property type="entry name" value="DNA_helicase_pif1-like_DEAD"/>
</dbReference>
<evidence type="ECO:0000259" key="4">
    <source>
        <dbReference type="Pfam" id="PF14214"/>
    </source>
</evidence>
<dbReference type="SUPFAM" id="SSF52540">
    <property type="entry name" value="P-loop containing nucleoside triphosphate hydrolases"/>
    <property type="match status" value="2"/>
</dbReference>
<evidence type="ECO:0000256" key="2">
    <source>
        <dbReference type="SAM" id="MobiDB-lite"/>
    </source>
</evidence>
<proteinExistence type="inferred from homology"/>
<keyword evidence="1" id="KW-0067">ATP-binding</keyword>
<keyword evidence="1" id="KW-0547">Nucleotide-binding</keyword>
<sequence>MPKRKRNSISQIKTKAKKIKLSRANETHVQRQKRLQAMRDRDKTSRAGESKDQRQQRLQVKRIQASASRATELEDQREHRLQKMREQASTSRASESEDQREHRVQKMREQASTSRATESEDQREHRLQTKRIQANTSRATESEDQREHRLQKMRKQASTSRATESEDQREHRVQKKRYQASSSRATESEDQREHRLQTKRIQANTSRATESEDQREHRLQKMRKQARTSRATESEDQREHRLQTKRIDTSTSRASERHSNLCLEGFHYDPRKDYSKHINVIIGGMNQICKYCFALKYKCEPPGMCCCSGKVHLPALETPPEPLLSYMSGTTSESKHFLKNIRRYNSCFQMTSFGASSIVGRSGFETTFKIQGQIYHKAGSLLPLPSENAKFLQTYFIGDEEREVNQRCDNISGVRRDIVLNLQRMFHENNQLIKTFKTALEDMPSDECKVVICADRRPVGEHERRFNNPQIKEVAIIIAGSDCDRRDIVIQKRGGSLQRISETNRSYDALQYPIIFWQGEDGYNFDVMQCIPNSESTSTKKVSMMNFYAYRIMIRNNSFNHILNARQLFHQFIVDVYAKIEAERLLYIRLNQNKLRSEEYIHLKDAVATEKNVDDIGKMVILPSTFTGSPRQMHEYAQDAMTYVRSYGRPDLFITFTCNPAWPEIKEELSHGQTATDRHDLLARVFRQKQQKFINVLTKMNVFGEARCWMYSIEWQKRGLPHSHNLIWLKEKIHSTQIDDVISAEFPNPEVDPVLSDIVKKSMIHGPCGNFNMNSPCMKDGRCSKKYPRQLLKETQTGEDGYPKYRRRSPEDGGCTAKISFRGKEIEIDNKWVVPYSPLLSKMFHAHINVEYCKSVKSIKYICKYIHKGSDMAIFGLKKANEHDEVSNYQLGRYISSNEAVWRVLSFPIHERHPTVVHLSVHLENGQRVYFTRENAQAVASEPPRTTLTAFFQLCKQDPFARTLLYPEVPRYYTWDSGRKVFVRRKKGTPVFGSDVVASEALGRVYTVHPNNSECFFLRMLLHTIKGPNSYAMLKTVDGRVCNTFREACQKLGLLEDDEHWTKTMSEAMLTSSPDQIRNLFAIILTTCNPSNPRFLWDKFRESMSEDFLARVRRNNVTYDIQFSSEIFNNVLIILESKCMSICSKTLSQLGLQSPERNLDITNNADLLREKNYNTAELGKFVESNKPLLTDDQRKAYDYIMECINNEKGGIIFLDAPGGTGKTFLINLLLAEIRSKNNIALAMASSGIAATLMEGGRTAHSALKLPLNINVEEYPVCNISKTSGQAKVLQTCKILVWDECTMAHKKSLEALDRTLRDLRKNDQLLGGSLLLLAGDFRQTLPVIPNSTPADELNACLKTSPLWKFVKRFTLKSNMRVRFCRNETAQHFADILQQIGEGTFPTDSNGEISFTDDFCTRVKTVQELINEIYPGIAENYKTHDWLCERAILATKNDAVHELNTRIQEMIPGPVTEYRSIDTVVDSGDAVNFPIEFLNSLDPPGMPPHRLQLKIGSVIILLRNLDPPKLCNGTRLSVKRLLTNIIEATILTGKEKGQDVFIPQIPLVPTDVHFSFKRLQFPVRLAFAITVNKAQGQSIKWCGVNLESPCFSHGQLYVACSRVGSPKHLFIHAPGVKTKNVVYRQALD</sequence>
<feature type="compositionally biased region" description="Basic and acidic residues" evidence="2">
    <location>
        <begin position="37"/>
        <end position="55"/>
    </location>
</feature>
<feature type="domain" description="DNA helicase Pif1-like 2B" evidence="6">
    <location>
        <begin position="1490"/>
        <end position="1535"/>
    </location>
</feature>
<dbReference type="Pfam" id="PF05970">
    <property type="entry name" value="PIF1"/>
    <property type="match status" value="1"/>
</dbReference>
<evidence type="ECO:0000259" key="5">
    <source>
        <dbReference type="Pfam" id="PF21107"/>
    </source>
</evidence>
<keyword evidence="1" id="KW-0233">DNA recombination</keyword>
<feature type="domain" description="Helitron helicase-like" evidence="4">
    <location>
        <begin position="547"/>
        <end position="727"/>
    </location>
</feature>